<dbReference type="InterPro" id="IPR029071">
    <property type="entry name" value="Ubiquitin-like_domsf"/>
</dbReference>
<dbReference type="Pfam" id="PF00240">
    <property type="entry name" value="ubiquitin"/>
    <property type="match status" value="1"/>
</dbReference>
<feature type="compositionally biased region" description="Pro residues" evidence="7">
    <location>
        <begin position="558"/>
        <end position="571"/>
    </location>
</feature>
<evidence type="ECO:0000256" key="5">
    <source>
        <dbReference type="ARBA" id="ARBA00023187"/>
    </source>
</evidence>
<evidence type="ECO:0000256" key="4">
    <source>
        <dbReference type="ARBA" id="ARBA00022737"/>
    </source>
</evidence>
<dbReference type="GO" id="GO:0000381">
    <property type="term" value="P:regulation of alternative mRNA splicing, via spliceosome"/>
    <property type="evidence" value="ECO:0007669"/>
    <property type="project" value="TreeGrafter"/>
</dbReference>
<dbReference type="Gene3D" id="3.10.20.90">
    <property type="entry name" value="Phosphatidylinositol 3-kinase Catalytic Subunit, Chain A, domain 1"/>
    <property type="match status" value="1"/>
</dbReference>
<evidence type="ECO:0000256" key="6">
    <source>
        <dbReference type="ARBA" id="ARBA00023242"/>
    </source>
</evidence>
<dbReference type="OrthoDB" id="447637at2759"/>
<dbReference type="AlphaFoldDB" id="A0A835LQ61"/>
<keyword evidence="6" id="KW-0539">Nucleus</keyword>
<dbReference type="CDD" id="cd01800">
    <property type="entry name" value="Ubl_SF3a120"/>
    <property type="match status" value="1"/>
</dbReference>
<keyword evidence="5" id="KW-0508">mRNA splicing</keyword>
<evidence type="ECO:0000313" key="11">
    <source>
        <dbReference type="Proteomes" id="UP000631114"/>
    </source>
</evidence>
<dbReference type="GO" id="GO:0005686">
    <property type="term" value="C:U2 snRNP"/>
    <property type="evidence" value="ECO:0007669"/>
    <property type="project" value="TreeGrafter"/>
</dbReference>
<protein>
    <recommendedName>
        <fullName evidence="12">Splicing factor 3A subunit 1</fullName>
    </recommendedName>
</protein>
<evidence type="ECO:0000256" key="7">
    <source>
        <dbReference type="SAM" id="MobiDB-lite"/>
    </source>
</evidence>
<reference evidence="10 11" key="1">
    <citation type="submission" date="2020-10" db="EMBL/GenBank/DDBJ databases">
        <title>The Coptis chinensis genome and diversification of protoberbering-type alkaloids.</title>
        <authorList>
            <person name="Wang B."/>
            <person name="Shu S."/>
            <person name="Song C."/>
            <person name="Liu Y."/>
        </authorList>
    </citation>
    <scope>NUCLEOTIDE SEQUENCE [LARGE SCALE GENOMIC DNA]</scope>
    <source>
        <strain evidence="10">HL-2020</strain>
        <tissue evidence="10">Leaf</tissue>
    </source>
</reference>
<dbReference type="InterPro" id="IPR035563">
    <property type="entry name" value="SF3As1_ubi"/>
</dbReference>
<dbReference type="SMART" id="SM00213">
    <property type="entry name" value="UBQ"/>
    <property type="match status" value="1"/>
</dbReference>
<dbReference type="EMBL" id="JADFTS010000007">
    <property type="protein sequence ID" value="KAF9599514.1"/>
    <property type="molecule type" value="Genomic_DNA"/>
</dbReference>
<dbReference type="PROSITE" id="PS50053">
    <property type="entry name" value="UBIQUITIN_2"/>
    <property type="match status" value="1"/>
</dbReference>
<comment type="caution">
    <text evidence="10">The sequence shown here is derived from an EMBL/GenBank/DDBJ whole genome shotgun (WGS) entry which is preliminary data.</text>
</comment>
<sequence length="686" mass="76849">MLNISSLPHANFPPVITSHTRRIGIIYPPPAIRAIVDKTAEYVSKKGPEFVKKIVNEGNAKFSFLTDASHHYNAYYQRRVSEFRLQAQQLVPTQPTEACVVATSTTTKNNESVASVPALVSQFRPECKEPEAQLYSVSLPEGIISGETFDVIKLTAQFIARNGKSFLAELSGKEIFNPQFSFLKPNNSMYTFFTKLTDAYSKVLMPPKGLTDKLRTSVADMTTVLDRCLDRCNWELLQEQKKQKAEKETEQERIQMGMIDWHDFCVVETIEFADFEDTEVPQPLTLEEVIMRSKASSAMEEDMAEVIELEKEADMDTDEEEMQLVVEGMEVASLEEYSEVNKSVRKAETPKEPEPPLIIVKNWKRPEERVPIERGAAKFVLSPITGELIHINEMAEHMRISLIDPKYREQKERMMAKIRETTLAQDDEISRNIMGLARTRPDIFGTTAEEVSNAVKAEIEKRKEEGPNVAQYPAPSSVYNALNSSVRPLLPLMPMNCGQPLHPSSTYMNRLPIPIPIPIPPPPGSQFTPLGGHRPFTPIPFPPPSMKIIPPSSLLQGIPPPPPDVAPPPLPDEPEPKRQRLDDSLLLPEDQFLAQNQGPVRIIVSVPNVSELNLKAQPLDIKVQELSETVGSLKEKIAGEIQLPANKQKLTGRAGFLKDNFSLAYYNIGAGETLSLALRERGGRKR</sequence>
<dbReference type="SUPFAM" id="SSF109905">
    <property type="entry name" value="Surp module (SWAP domain)"/>
    <property type="match status" value="2"/>
</dbReference>
<evidence type="ECO:0008006" key="12">
    <source>
        <dbReference type="Google" id="ProtNLM"/>
    </source>
</evidence>
<dbReference type="GO" id="GO:0071004">
    <property type="term" value="C:U2-type prespliceosome"/>
    <property type="evidence" value="ECO:0007669"/>
    <property type="project" value="TreeGrafter"/>
</dbReference>
<dbReference type="GO" id="GO:0045292">
    <property type="term" value="P:mRNA cis splicing, via spliceosome"/>
    <property type="evidence" value="ECO:0007669"/>
    <property type="project" value="InterPro"/>
</dbReference>
<evidence type="ECO:0000256" key="2">
    <source>
        <dbReference type="ARBA" id="ARBA00022664"/>
    </source>
</evidence>
<keyword evidence="4" id="KW-0677">Repeat</keyword>
<evidence type="ECO:0000259" key="9">
    <source>
        <dbReference type="PROSITE" id="PS50128"/>
    </source>
</evidence>
<keyword evidence="11" id="KW-1185">Reference proteome</keyword>
<dbReference type="PANTHER" id="PTHR15316:SF1">
    <property type="entry name" value="SPLICING FACTOR 3A SUBUNIT 1"/>
    <property type="match status" value="1"/>
</dbReference>
<evidence type="ECO:0000313" key="10">
    <source>
        <dbReference type="EMBL" id="KAF9599514.1"/>
    </source>
</evidence>
<dbReference type="InterPro" id="IPR035967">
    <property type="entry name" value="SWAP/Surp_sf"/>
</dbReference>
<dbReference type="InterPro" id="IPR000061">
    <property type="entry name" value="Surp"/>
</dbReference>
<organism evidence="10 11">
    <name type="scientific">Coptis chinensis</name>
    <dbReference type="NCBI Taxonomy" id="261450"/>
    <lineage>
        <taxon>Eukaryota</taxon>
        <taxon>Viridiplantae</taxon>
        <taxon>Streptophyta</taxon>
        <taxon>Embryophyta</taxon>
        <taxon>Tracheophyta</taxon>
        <taxon>Spermatophyta</taxon>
        <taxon>Magnoliopsida</taxon>
        <taxon>Ranunculales</taxon>
        <taxon>Ranunculaceae</taxon>
        <taxon>Coptidoideae</taxon>
        <taxon>Coptis</taxon>
    </lineage>
</organism>
<dbReference type="FunFam" id="3.10.20.90:FF:000178">
    <property type="entry name" value="Probable splicing factor 3A subunit 1"/>
    <property type="match status" value="1"/>
</dbReference>
<gene>
    <name evidence="10" type="ORF">IFM89_038734</name>
</gene>
<dbReference type="Pfam" id="PF01805">
    <property type="entry name" value="Surp"/>
    <property type="match status" value="2"/>
</dbReference>
<feature type="domain" description="SURP motif" evidence="9">
    <location>
        <begin position="35"/>
        <end position="76"/>
    </location>
</feature>
<comment type="subcellular location">
    <subcellularLocation>
        <location evidence="1">Nucleus</location>
    </subcellularLocation>
</comment>
<dbReference type="SUPFAM" id="SSF54236">
    <property type="entry name" value="Ubiquitin-like"/>
    <property type="match status" value="1"/>
</dbReference>
<keyword evidence="2" id="KW-0507">mRNA processing</keyword>
<dbReference type="FunFam" id="1.10.10.790:FF:000002">
    <property type="entry name" value="Splicing factor 3A subunit 1"/>
    <property type="match status" value="1"/>
</dbReference>
<dbReference type="InterPro" id="IPR000626">
    <property type="entry name" value="Ubiquitin-like_dom"/>
</dbReference>
<name>A0A835LQ61_9MAGN</name>
<accession>A0A835LQ61</accession>
<evidence type="ECO:0000259" key="8">
    <source>
        <dbReference type="PROSITE" id="PS50053"/>
    </source>
</evidence>
<dbReference type="InterPro" id="IPR022030">
    <property type="entry name" value="SF3A1_dom"/>
</dbReference>
<dbReference type="PROSITE" id="PS50128">
    <property type="entry name" value="SURP"/>
    <property type="match status" value="2"/>
</dbReference>
<keyword evidence="3" id="KW-0747">Spliceosome</keyword>
<dbReference type="InterPro" id="IPR045146">
    <property type="entry name" value="SF3A1"/>
</dbReference>
<dbReference type="GO" id="GO:0003723">
    <property type="term" value="F:RNA binding"/>
    <property type="evidence" value="ECO:0007669"/>
    <property type="project" value="InterPro"/>
</dbReference>
<feature type="region of interest" description="Disordered" evidence="7">
    <location>
        <begin position="550"/>
        <end position="578"/>
    </location>
</feature>
<dbReference type="SMART" id="SM00648">
    <property type="entry name" value="SWAP"/>
    <property type="match status" value="2"/>
</dbReference>
<proteinExistence type="predicted"/>
<dbReference type="GO" id="GO:0071013">
    <property type="term" value="C:catalytic step 2 spliceosome"/>
    <property type="evidence" value="ECO:0007669"/>
    <property type="project" value="TreeGrafter"/>
</dbReference>
<feature type="domain" description="Ubiquitin-like" evidence="8">
    <location>
        <begin position="625"/>
        <end position="683"/>
    </location>
</feature>
<evidence type="ECO:0000256" key="3">
    <source>
        <dbReference type="ARBA" id="ARBA00022728"/>
    </source>
</evidence>
<dbReference type="Pfam" id="PF12230">
    <property type="entry name" value="PRP21_like_P"/>
    <property type="match status" value="1"/>
</dbReference>
<dbReference type="Gene3D" id="1.10.10.790">
    <property type="entry name" value="Surp module"/>
    <property type="match status" value="2"/>
</dbReference>
<dbReference type="FunFam" id="1.10.10.790:FF:000001">
    <property type="entry name" value="Splicing factor 3a, subunit 1"/>
    <property type="match status" value="1"/>
</dbReference>
<dbReference type="PANTHER" id="PTHR15316">
    <property type="entry name" value="SPLICEOSOME ASSOCIATED PROTEIN 114/SWAP SPLICING FACTOR-RELATED"/>
    <property type="match status" value="1"/>
</dbReference>
<feature type="domain" description="SURP motif" evidence="9">
    <location>
        <begin position="151"/>
        <end position="193"/>
    </location>
</feature>
<evidence type="ECO:0000256" key="1">
    <source>
        <dbReference type="ARBA" id="ARBA00004123"/>
    </source>
</evidence>
<dbReference type="Proteomes" id="UP000631114">
    <property type="component" value="Unassembled WGS sequence"/>
</dbReference>